<dbReference type="EMBL" id="KN847318">
    <property type="protein sequence ID" value="KIW59395.1"/>
    <property type="molecule type" value="Genomic_DNA"/>
</dbReference>
<dbReference type="GeneID" id="25325755"/>
<dbReference type="GO" id="GO:0016787">
    <property type="term" value="F:hydrolase activity"/>
    <property type="evidence" value="ECO:0007669"/>
    <property type="project" value="UniProtKB-KW"/>
</dbReference>
<dbReference type="InterPro" id="IPR029058">
    <property type="entry name" value="AB_hydrolase_fold"/>
</dbReference>
<gene>
    <name evidence="3" type="ORF">PV05_03847</name>
</gene>
<protein>
    <recommendedName>
        <fullName evidence="2">Alpha/beta hydrolase fold-3 domain-containing protein</fullName>
    </recommendedName>
</protein>
<dbReference type="Proteomes" id="UP000054342">
    <property type="component" value="Unassembled WGS sequence"/>
</dbReference>
<reference evidence="3 4" key="1">
    <citation type="submission" date="2015-01" db="EMBL/GenBank/DDBJ databases">
        <title>The Genome Sequence of Exophiala xenobiotica CBS118157.</title>
        <authorList>
            <consortium name="The Broad Institute Genomics Platform"/>
            <person name="Cuomo C."/>
            <person name="de Hoog S."/>
            <person name="Gorbushina A."/>
            <person name="Stielow B."/>
            <person name="Teixiera M."/>
            <person name="Abouelleil A."/>
            <person name="Chapman S.B."/>
            <person name="Priest M."/>
            <person name="Young S.K."/>
            <person name="Wortman J."/>
            <person name="Nusbaum C."/>
            <person name="Birren B."/>
        </authorList>
    </citation>
    <scope>NUCLEOTIDE SEQUENCE [LARGE SCALE GENOMIC DNA]</scope>
    <source>
        <strain evidence="3 4">CBS 118157</strain>
    </source>
</reference>
<evidence type="ECO:0000313" key="3">
    <source>
        <dbReference type="EMBL" id="KIW59395.1"/>
    </source>
</evidence>
<dbReference type="AlphaFoldDB" id="A0A0D2EXA5"/>
<dbReference type="SUPFAM" id="SSF53474">
    <property type="entry name" value="alpha/beta-Hydrolases"/>
    <property type="match status" value="1"/>
</dbReference>
<dbReference type="InterPro" id="IPR013094">
    <property type="entry name" value="AB_hydrolase_3"/>
</dbReference>
<sequence>MKRPQLGATDYLQLLYAASRGLATLTWAASTGWARGNDCPKDYKKHVIYSMTRTMFNYITVKQAQAAGGTTGDAYRDFCKKCSIEPDIVALDEDGHGLTLGPATAKKTVIWFHGGGYNLAATPGHFEFFWKVIQQAKDNGEELRVMMLEYELAPHGMYPLQLKQAVAALRHVLDMGVRPSQIIVGGDSAGGNLTAALLGHLSHPKPDVPEVSLSGNLRGTLFVSPWVTFDQSAPAFTKNYYKDGLGLEALKTWSDNFMGSAQPDNYNTPLDAPPDWWKGMKVSDKDIAIVAGSNEVLVDDIREFKKHVKVNNPGLEYLEATDEGHDALVMDRAFGLTGPLASEDFCKEWILARLK</sequence>
<evidence type="ECO:0000313" key="4">
    <source>
        <dbReference type="Proteomes" id="UP000054342"/>
    </source>
</evidence>
<dbReference type="PANTHER" id="PTHR48081">
    <property type="entry name" value="AB HYDROLASE SUPERFAMILY PROTEIN C4A8.06C"/>
    <property type="match status" value="1"/>
</dbReference>
<dbReference type="PANTHER" id="PTHR48081:SF31">
    <property type="entry name" value="STERYL ACETYL HYDROLASE MUG81-RELATED"/>
    <property type="match status" value="1"/>
</dbReference>
<accession>A0A0D2EXA5</accession>
<feature type="domain" description="Alpha/beta hydrolase fold-3" evidence="2">
    <location>
        <begin position="109"/>
        <end position="327"/>
    </location>
</feature>
<dbReference type="STRING" id="348802.A0A0D2EXA5"/>
<evidence type="ECO:0000259" key="2">
    <source>
        <dbReference type="Pfam" id="PF07859"/>
    </source>
</evidence>
<keyword evidence="4" id="KW-1185">Reference proteome</keyword>
<name>A0A0D2EXA5_9EURO</name>
<dbReference type="Gene3D" id="3.40.50.1820">
    <property type="entry name" value="alpha/beta hydrolase"/>
    <property type="match status" value="1"/>
</dbReference>
<dbReference type="OrthoDB" id="2152029at2759"/>
<evidence type="ECO:0000256" key="1">
    <source>
        <dbReference type="ARBA" id="ARBA00022801"/>
    </source>
</evidence>
<dbReference type="InterPro" id="IPR050300">
    <property type="entry name" value="GDXG_lipolytic_enzyme"/>
</dbReference>
<keyword evidence="1" id="KW-0378">Hydrolase</keyword>
<proteinExistence type="predicted"/>
<dbReference type="RefSeq" id="XP_013319979.1">
    <property type="nucleotide sequence ID" value="XM_013464525.1"/>
</dbReference>
<dbReference type="Pfam" id="PF07859">
    <property type="entry name" value="Abhydrolase_3"/>
    <property type="match status" value="1"/>
</dbReference>
<dbReference type="HOGENOM" id="CLU_042179_3_0_1"/>
<organism evidence="3 4">
    <name type="scientific">Exophiala xenobiotica</name>
    <dbReference type="NCBI Taxonomy" id="348802"/>
    <lineage>
        <taxon>Eukaryota</taxon>
        <taxon>Fungi</taxon>
        <taxon>Dikarya</taxon>
        <taxon>Ascomycota</taxon>
        <taxon>Pezizomycotina</taxon>
        <taxon>Eurotiomycetes</taxon>
        <taxon>Chaetothyriomycetidae</taxon>
        <taxon>Chaetothyriales</taxon>
        <taxon>Herpotrichiellaceae</taxon>
        <taxon>Exophiala</taxon>
    </lineage>
</organism>